<dbReference type="Proteomes" id="UP001060215">
    <property type="component" value="Chromosome 3"/>
</dbReference>
<comment type="caution">
    <text evidence="1">The sequence shown here is derived from an EMBL/GenBank/DDBJ whole genome shotgun (WGS) entry which is preliminary data.</text>
</comment>
<keyword evidence="2" id="KW-1185">Reference proteome</keyword>
<organism evidence="1 2">
    <name type="scientific">Camellia lanceoleosa</name>
    <dbReference type="NCBI Taxonomy" id="1840588"/>
    <lineage>
        <taxon>Eukaryota</taxon>
        <taxon>Viridiplantae</taxon>
        <taxon>Streptophyta</taxon>
        <taxon>Embryophyta</taxon>
        <taxon>Tracheophyta</taxon>
        <taxon>Spermatophyta</taxon>
        <taxon>Magnoliopsida</taxon>
        <taxon>eudicotyledons</taxon>
        <taxon>Gunneridae</taxon>
        <taxon>Pentapetalae</taxon>
        <taxon>asterids</taxon>
        <taxon>Ericales</taxon>
        <taxon>Theaceae</taxon>
        <taxon>Camellia</taxon>
    </lineage>
</organism>
<gene>
    <name evidence="1" type="ORF">LOK49_LG02G00101</name>
</gene>
<dbReference type="EMBL" id="CM045760">
    <property type="protein sequence ID" value="KAI8026313.1"/>
    <property type="molecule type" value="Genomic_DNA"/>
</dbReference>
<evidence type="ECO:0000313" key="2">
    <source>
        <dbReference type="Proteomes" id="UP001060215"/>
    </source>
</evidence>
<reference evidence="1 2" key="1">
    <citation type="journal article" date="2022" name="Plant J.">
        <title>Chromosome-level genome of Camellia lanceoleosa provides a valuable resource for understanding genome evolution and self-incompatibility.</title>
        <authorList>
            <person name="Gong W."/>
            <person name="Xiao S."/>
            <person name="Wang L."/>
            <person name="Liao Z."/>
            <person name="Chang Y."/>
            <person name="Mo W."/>
            <person name="Hu G."/>
            <person name="Li W."/>
            <person name="Zhao G."/>
            <person name="Zhu H."/>
            <person name="Hu X."/>
            <person name="Ji K."/>
            <person name="Xiang X."/>
            <person name="Song Q."/>
            <person name="Yuan D."/>
            <person name="Jin S."/>
            <person name="Zhang L."/>
        </authorList>
    </citation>
    <scope>NUCLEOTIDE SEQUENCE [LARGE SCALE GENOMIC DNA]</scope>
    <source>
        <strain evidence="1">SQ_2022a</strain>
    </source>
</reference>
<evidence type="ECO:0000313" key="1">
    <source>
        <dbReference type="EMBL" id="KAI8026313.1"/>
    </source>
</evidence>
<sequence>MWWVLKGFSVRSFYRCLVGEVGGVFPWRSIWLSRIPSKVAFFLWTAALGRNLTIDNLVRRGHVLVNQCCMCYVDAETVDHLFLHCSLASRLWGSVCSLFGIPWVQPKGVVDMLWSWRGARVGRSRRRVWLLVPSCLLWLVWLERNRRIFQGLQRSVLWLEDRFLVTLYSWLQCKVDPDIFSFLDFLDDVLG</sequence>
<name>A0ACC0IKW1_9ERIC</name>
<accession>A0ACC0IKW1</accession>
<protein>
    <submittedName>
        <fullName evidence="1">Uncharacterized protein</fullName>
    </submittedName>
</protein>
<proteinExistence type="predicted"/>